<gene>
    <name evidence="2" type="ORF">ACFYKT_02165</name>
</gene>
<organism evidence="2 3">
    <name type="scientific">Cytobacillus mangrovibacter</name>
    <dbReference type="NCBI Taxonomy" id="3299024"/>
    <lineage>
        <taxon>Bacteria</taxon>
        <taxon>Bacillati</taxon>
        <taxon>Bacillota</taxon>
        <taxon>Bacilli</taxon>
        <taxon>Bacillales</taxon>
        <taxon>Bacillaceae</taxon>
        <taxon>Cytobacillus</taxon>
    </lineage>
</organism>
<protein>
    <recommendedName>
        <fullName evidence="4">Coupling factor for flagellin transcription and translation</fullName>
    </recommendedName>
</protein>
<feature type="transmembrane region" description="Helical" evidence="1">
    <location>
        <begin position="6"/>
        <end position="25"/>
    </location>
</feature>
<reference evidence="2 3" key="1">
    <citation type="submission" date="2024-08" db="EMBL/GenBank/DDBJ databases">
        <title>Two novel Cytobacillus novel species.</title>
        <authorList>
            <person name="Liu G."/>
        </authorList>
    </citation>
    <scope>NUCLEOTIDE SEQUENCE [LARGE SCALE GENOMIC DNA]</scope>
    <source>
        <strain evidence="2 3">FJAT-53684</strain>
    </source>
</reference>
<keyword evidence="1" id="KW-1133">Transmembrane helix</keyword>
<keyword evidence="1" id="KW-0472">Membrane</keyword>
<evidence type="ECO:0000313" key="2">
    <source>
        <dbReference type="EMBL" id="MFE8695156.1"/>
    </source>
</evidence>
<proteinExistence type="predicted"/>
<evidence type="ECO:0000256" key="1">
    <source>
        <dbReference type="SAM" id="Phobius"/>
    </source>
</evidence>
<sequence>MTTFLLLLSLFLNILAFLAIILLFLRQNRLLQVEKKQEKMISDMEEVISAYLVQMKEENEDFINRVKQLEVRSTSSTADHSVKDLIQVSDTVKKDNEPFLHNKIGKANANRAVNVYKQYAKATTKETSVEAPADLVKSSIEVPTKDEQRNESDQNTLQGDSLINQILLLKEQGQTVDKIAQRLNKGKTEIELLLKFQKNQ</sequence>
<dbReference type="Proteomes" id="UP001601058">
    <property type="component" value="Unassembled WGS sequence"/>
</dbReference>
<comment type="caution">
    <text evidence="2">The sequence shown here is derived from an EMBL/GenBank/DDBJ whole genome shotgun (WGS) entry which is preliminary data.</text>
</comment>
<evidence type="ECO:0008006" key="4">
    <source>
        <dbReference type="Google" id="ProtNLM"/>
    </source>
</evidence>
<keyword evidence="1" id="KW-0812">Transmembrane</keyword>
<dbReference type="EMBL" id="JBIACJ010000001">
    <property type="protein sequence ID" value="MFE8695156.1"/>
    <property type="molecule type" value="Genomic_DNA"/>
</dbReference>
<dbReference type="RefSeq" id="WP_389214753.1">
    <property type="nucleotide sequence ID" value="NZ_JBIACJ010000001.1"/>
</dbReference>
<accession>A0ABW6JTG6</accession>
<evidence type="ECO:0000313" key="3">
    <source>
        <dbReference type="Proteomes" id="UP001601058"/>
    </source>
</evidence>
<name>A0ABW6JTG6_9BACI</name>
<keyword evidence="3" id="KW-1185">Reference proteome</keyword>